<reference evidence="2" key="1">
    <citation type="submission" date="2021-02" db="EMBL/GenBank/DDBJ databases">
        <authorList>
            <person name="Nowell W R."/>
        </authorList>
    </citation>
    <scope>NUCLEOTIDE SEQUENCE</scope>
</reference>
<protein>
    <submittedName>
        <fullName evidence="2">Uncharacterized protein</fullName>
    </submittedName>
</protein>
<evidence type="ECO:0000313" key="3">
    <source>
        <dbReference type="Proteomes" id="UP000663848"/>
    </source>
</evidence>
<proteinExistence type="predicted"/>
<comment type="caution">
    <text evidence="2">The sequence shown here is derived from an EMBL/GenBank/DDBJ whole genome shotgun (WGS) entry which is preliminary data.</text>
</comment>
<dbReference type="EMBL" id="CAJOBR010032359">
    <property type="protein sequence ID" value="CAF4998884.1"/>
    <property type="molecule type" value="Genomic_DNA"/>
</dbReference>
<evidence type="ECO:0000256" key="1">
    <source>
        <dbReference type="SAM" id="MobiDB-lite"/>
    </source>
</evidence>
<name>A0A822A1C0_9BILA</name>
<accession>A0A822A1C0</accession>
<dbReference type="Proteomes" id="UP000663848">
    <property type="component" value="Unassembled WGS sequence"/>
</dbReference>
<gene>
    <name evidence="2" type="ORF">QYT958_LOCUS37904</name>
</gene>
<evidence type="ECO:0000313" key="2">
    <source>
        <dbReference type="EMBL" id="CAF4998884.1"/>
    </source>
</evidence>
<feature type="region of interest" description="Disordered" evidence="1">
    <location>
        <begin position="47"/>
        <end position="101"/>
    </location>
</feature>
<sequence>MSSSTSSRYRESAAVTAPTKVLDAHSTSFAEEHALDAIAKEAELRLQHQREQNREARQLRHKELEKNARDDASGADSESNKDDQKKHKEEEEEEEDEEVTI</sequence>
<organism evidence="2 3">
    <name type="scientific">Rotaria socialis</name>
    <dbReference type="NCBI Taxonomy" id="392032"/>
    <lineage>
        <taxon>Eukaryota</taxon>
        <taxon>Metazoa</taxon>
        <taxon>Spiralia</taxon>
        <taxon>Gnathifera</taxon>
        <taxon>Rotifera</taxon>
        <taxon>Eurotatoria</taxon>
        <taxon>Bdelloidea</taxon>
        <taxon>Philodinida</taxon>
        <taxon>Philodinidae</taxon>
        <taxon>Rotaria</taxon>
    </lineage>
</organism>
<feature type="compositionally biased region" description="Acidic residues" evidence="1">
    <location>
        <begin position="90"/>
        <end position="101"/>
    </location>
</feature>
<dbReference type="AlphaFoldDB" id="A0A822A1C0"/>
<feature type="compositionally biased region" description="Basic and acidic residues" evidence="1">
    <location>
        <begin position="47"/>
        <end position="89"/>
    </location>
</feature>